<dbReference type="RefSeq" id="WP_126659880.1">
    <property type="nucleotide sequence ID" value="NZ_RYYR01000022.1"/>
</dbReference>
<dbReference type="SUPFAM" id="SSF109854">
    <property type="entry name" value="DinB/YfiT-like putative metalloenzymes"/>
    <property type="match status" value="1"/>
</dbReference>
<dbReference type="Pfam" id="PF12867">
    <property type="entry name" value="DinB_2"/>
    <property type="match status" value="1"/>
</dbReference>
<dbReference type="EMBL" id="RYYR01000022">
    <property type="protein sequence ID" value="RUL49862.1"/>
    <property type="molecule type" value="Genomic_DNA"/>
</dbReference>
<evidence type="ECO:0000313" key="3">
    <source>
        <dbReference type="Proteomes" id="UP000287910"/>
    </source>
</evidence>
<organism evidence="2 3">
    <name type="scientific">Lysinibacillus antri</name>
    <dbReference type="NCBI Taxonomy" id="2498145"/>
    <lineage>
        <taxon>Bacteria</taxon>
        <taxon>Bacillati</taxon>
        <taxon>Bacillota</taxon>
        <taxon>Bacilli</taxon>
        <taxon>Bacillales</taxon>
        <taxon>Bacillaceae</taxon>
        <taxon>Lysinibacillus</taxon>
    </lineage>
</organism>
<evidence type="ECO:0000313" key="2">
    <source>
        <dbReference type="EMBL" id="RUL49862.1"/>
    </source>
</evidence>
<dbReference type="InterPro" id="IPR024775">
    <property type="entry name" value="DinB-like"/>
</dbReference>
<keyword evidence="3" id="KW-1185">Reference proteome</keyword>
<dbReference type="Gene3D" id="1.20.120.450">
    <property type="entry name" value="dinb family like domain"/>
    <property type="match status" value="1"/>
</dbReference>
<dbReference type="InterPro" id="IPR034660">
    <property type="entry name" value="DinB/YfiT-like"/>
</dbReference>
<proteinExistence type="predicted"/>
<sequence>MSELVKHQINVTRRNILKEVEGISSEVLSTIPAGFNNNIHWQVGHVLVTGELFFFPGQKNLPAEFIENFRNGSKPADWSGEVPSLEAIIEKLQEQQERINALPEEAFAQQLEKPFIGNNTSGELAAFGAFHESLHFGQIHILKRLIETTLATEAK</sequence>
<accession>A0A432L963</accession>
<gene>
    <name evidence="2" type="ORF">EK386_14390</name>
</gene>
<dbReference type="Proteomes" id="UP000287910">
    <property type="component" value="Unassembled WGS sequence"/>
</dbReference>
<dbReference type="AlphaFoldDB" id="A0A432L963"/>
<reference evidence="2 3" key="1">
    <citation type="submission" date="2018-12" db="EMBL/GenBank/DDBJ databases">
        <title>Lysinibacillus antri sp. nov., isolated from a cave soil.</title>
        <authorList>
            <person name="Narsing Rao M.P."/>
            <person name="Zhang H."/>
            <person name="Dong Z.-Y."/>
            <person name="Niu X.-K."/>
            <person name="Zhang K."/>
            <person name="Fang B.-Z."/>
            <person name="Kang Y.-Q."/>
            <person name="Xiao M."/>
            <person name="Li W.-J."/>
        </authorList>
    </citation>
    <scope>NUCLEOTIDE SEQUENCE [LARGE SCALE GENOMIC DNA]</scope>
    <source>
        <strain evidence="2 3">SYSU K30002</strain>
    </source>
</reference>
<protein>
    <submittedName>
        <fullName evidence="2">DinB family protein</fullName>
    </submittedName>
</protein>
<feature type="domain" description="DinB-like" evidence="1">
    <location>
        <begin position="9"/>
        <end position="139"/>
    </location>
</feature>
<comment type="caution">
    <text evidence="2">The sequence shown here is derived from an EMBL/GenBank/DDBJ whole genome shotgun (WGS) entry which is preliminary data.</text>
</comment>
<name>A0A432L963_9BACI</name>
<evidence type="ECO:0000259" key="1">
    <source>
        <dbReference type="Pfam" id="PF12867"/>
    </source>
</evidence>